<protein>
    <submittedName>
        <fullName evidence="1">Uncharacterized protein</fullName>
    </submittedName>
</protein>
<comment type="caution">
    <text evidence="1">The sequence shown here is derived from an EMBL/GenBank/DDBJ whole genome shotgun (WGS) entry which is preliminary data.</text>
</comment>
<organism evidence="1">
    <name type="scientific">marine sediment metagenome</name>
    <dbReference type="NCBI Taxonomy" id="412755"/>
    <lineage>
        <taxon>unclassified sequences</taxon>
        <taxon>metagenomes</taxon>
        <taxon>ecological metagenomes</taxon>
    </lineage>
</organism>
<dbReference type="EMBL" id="BART01028798">
    <property type="protein sequence ID" value="GAG93409.1"/>
    <property type="molecule type" value="Genomic_DNA"/>
</dbReference>
<evidence type="ECO:0000313" key="1">
    <source>
        <dbReference type="EMBL" id="GAG93409.1"/>
    </source>
</evidence>
<name>X1BBU5_9ZZZZ</name>
<dbReference type="AlphaFoldDB" id="X1BBU5"/>
<proteinExistence type="predicted"/>
<sequence length="169" mass="18145">FSVVLVLFGLTLGIVAAQLFSNQLSYNVRVKGDNERYTITETASTLDDMWGAGVISVRVHIEKINDPGVSKLYFEIVNVEGLNISVTDFTATKAIWDGDGVLWGANDRPIEEAGGGIIQGVNASTVIVYSTIAFTAIDTPTTMYQLFAVSFLSGIAPGDYSISVYVYSG</sequence>
<accession>X1BBU5</accession>
<feature type="non-terminal residue" evidence="1">
    <location>
        <position position="1"/>
    </location>
</feature>
<gene>
    <name evidence="1" type="ORF">S01H4_50684</name>
</gene>
<reference evidence="1" key="1">
    <citation type="journal article" date="2014" name="Front. Microbiol.">
        <title>High frequency of phylogenetically diverse reductive dehalogenase-homologous genes in deep subseafloor sedimentary metagenomes.</title>
        <authorList>
            <person name="Kawai M."/>
            <person name="Futagami T."/>
            <person name="Toyoda A."/>
            <person name="Takaki Y."/>
            <person name="Nishi S."/>
            <person name="Hori S."/>
            <person name="Arai W."/>
            <person name="Tsubouchi T."/>
            <person name="Morono Y."/>
            <person name="Uchiyama I."/>
            <person name="Ito T."/>
            <person name="Fujiyama A."/>
            <person name="Inagaki F."/>
            <person name="Takami H."/>
        </authorList>
    </citation>
    <scope>NUCLEOTIDE SEQUENCE</scope>
    <source>
        <strain evidence="1">Expedition CK06-06</strain>
    </source>
</reference>